<dbReference type="PANTHER" id="PTHR36529">
    <property type="entry name" value="SLL1095 PROTEIN"/>
    <property type="match status" value="1"/>
</dbReference>
<reference evidence="1 2" key="1">
    <citation type="submission" date="2021-05" db="EMBL/GenBank/DDBJ databases">
        <title>Complete genome of Nocardioides aquaticus KCTC 9944T isolated from meromictic and hypersaline Ekho Lake, Antarctica.</title>
        <authorList>
            <person name="Hwang K."/>
            <person name="Kim K.M."/>
            <person name="Choe H."/>
        </authorList>
    </citation>
    <scope>NUCLEOTIDE SEQUENCE [LARGE SCALE GENOMIC DNA]</scope>
    <source>
        <strain evidence="1 2">KCTC 9944</strain>
    </source>
</reference>
<evidence type="ECO:0008006" key="3">
    <source>
        <dbReference type="Google" id="ProtNLM"/>
    </source>
</evidence>
<dbReference type="SUPFAM" id="SSF53448">
    <property type="entry name" value="Nucleotide-diphospho-sugar transferases"/>
    <property type="match status" value="1"/>
</dbReference>
<proteinExistence type="predicted"/>
<evidence type="ECO:0000313" key="1">
    <source>
        <dbReference type="EMBL" id="QVT80525.1"/>
    </source>
</evidence>
<keyword evidence="2" id="KW-1185">Reference proteome</keyword>
<organism evidence="1 2">
    <name type="scientific">Nocardioides aquaticus</name>
    <dbReference type="NCBI Taxonomy" id="160826"/>
    <lineage>
        <taxon>Bacteria</taxon>
        <taxon>Bacillati</taxon>
        <taxon>Actinomycetota</taxon>
        <taxon>Actinomycetes</taxon>
        <taxon>Propionibacteriales</taxon>
        <taxon>Nocardioidaceae</taxon>
        <taxon>Nocardioides</taxon>
    </lineage>
</organism>
<dbReference type="Gene3D" id="3.90.550.10">
    <property type="entry name" value="Spore Coat Polysaccharide Biosynthesis Protein SpsA, Chain A"/>
    <property type="match status" value="1"/>
</dbReference>
<dbReference type="EMBL" id="CP075371">
    <property type="protein sequence ID" value="QVT80525.1"/>
    <property type="molecule type" value="Genomic_DNA"/>
</dbReference>
<dbReference type="PANTHER" id="PTHR36529:SF1">
    <property type="entry name" value="GLYCOSYLTRANSFERASE"/>
    <property type="match status" value="1"/>
</dbReference>
<name>A0ABX8EL14_9ACTN</name>
<gene>
    <name evidence="1" type="ORF">ENKNEFLB_02924</name>
</gene>
<evidence type="ECO:0000313" key="2">
    <source>
        <dbReference type="Proteomes" id="UP000679307"/>
    </source>
</evidence>
<dbReference type="Pfam" id="PF09837">
    <property type="entry name" value="DUF2064"/>
    <property type="match status" value="1"/>
</dbReference>
<protein>
    <recommendedName>
        <fullName evidence="3">DUF2064 domain-containing protein</fullName>
    </recommendedName>
</protein>
<dbReference type="Proteomes" id="UP000679307">
    <property type="component" value="Chromosome"/>
</dbReference>
<dbReference type="InterPro" id="IPR018641">
    <property type="entry name" value="Trfase_1_rSAM/seldom-assoc"/>
</dbReference>
<dbReference type="RefSeq" id="WP_214056061.1">
    <property type="nucleotide sequence ID" value="NZ_BAAAHS010000052.1"/>
</dbReference>
<accession>A0ABX8EL14</accession>
<dbReference type="InterPro" id="IPR029044">
    <property type="entry name" value="Nucleotide-diphossugar_trans"/>
</dbReference>
<sequence length="254" mass="25396">MTRRDDAGARAGTTGDETGASFRVLVMAKAPVAGRVKTRLGVDVGHDAAARIASAALLDTLEAATAAAGAEGCHLALDGDLDDAVGAPELRAALAGWTVTPQRGDGFAERLVAAHADAGPGLVVQVGMDTPHASADLLAAAAAPLQADEPAYDAVLGPADDGGWWVLARRDPAVAAVLAGVEMSTDRTGADTRDALVGAGWRVGTTVMLRDVDEVDDADAVAALAPGSHFATAWSAAHVTTPGSGPGVVEEDPA</sequence>